<sequence length="94" mass="10677">MENDVLKKEIVDEKEARAKANMDVRFDVNKDIFKVRMMDADEITTAKADKKMTIVEDVIDDDAPGEETARVSPSIFVDPLKEDEEIFDPEDGVD</sequence>
<evidence type="ECO:0000313" key="2">
    <source>
        <dbReference type="Proteomes" id="UP000743370"/>
    </source>
</evidence>
<dbReference type="Proteomes" id="UP000743370">
    <property type="component" value="Unassembled WGS sequence"/>
</dbReference>
<comment type="caution">
    <text evidence="1">The sequence shown here is derived from an EMBL/GenBank/DDBJ whole genome shotgun (WGS) entry which is preliminary data.</text>
</comment>
<name>A0A8T0KI81_PHAAN</name>
<reference evidence="1 2" key="1">
    <citation type="submission" date="2020-05" db="EMBL/GenBank/DDBJ databases">
        <title>Vigna angularis (adzuki bean) Var. LongXiaoDou No. 4 denovo assembly.</title>
        <authorList>
            <person name="Xiang H."/>
        </authorList>
    </citation>
    <scope>NUCLEOTIDE SEQUENCE [LARGE SCALE GENOMIC DNA]</scope>
    <source>
        <tissue evidence="1">Leaf</tissue>
    </source>
</reference>
<proteinExistence type="predicted"/>
<dbReference type="AlphaFoldDB" id="A0A8T0KI81"/>
<dbReference type="EMBL" id="JABFOF010000004">
    <property type="protein sequence ID" value="KAG2399710.1"/>
    <property type="molecule type" value="Genomic_DNA"/>
</dbReference>
<protein>
    <submittedName>
        <fullName evidence="1">Uncharacterized protein</fullName>
    </submittedName>
</protein>
<evidence type="ECO:0000313" key="1">
    <source>
        <dbReference type="EMBL" id="KAG2399710.1"/>
    </source>
</evidence>
<gene>
    <name evidence="1" type="ORF">HKW66_Vig0104370</name>
</gene>
<accession>A0A8T0KI81</accession>
<organism evidence="1 2">
    <name type="scientific">Phaseolus angularis</name>
    <name type="common">Azuki bean</name>
    <name type="synonym">Vigna angularis</name>
    <dbReference type="NCBI Taxonomy" id="3914"/>
    <lineage>
        <taxon>Eukaryota</taxon>
        <taxon>Viridiplantae</taxon>
        <taxon>Streptophyta</taxon>
        <taxon>Embryophyta</taxon>
        <taxon>Tracheophyta</taxon>
        <taxon>Spermatophyta</taxon>
        <taxon>Magnoliopsida</taxon>
        <taxon>eudicotyledons</taxon>
        <taxon>Gunneridae</taxon>
        <taxon>Pentapetalae</taxon>
        <taxon>rosids</taxon>
        <taxon>fabids</taxon>
        <taxon>Fabales</taxon>
        <taxon>Fabaceae</taxon>
        <taxon>Papilionoideae</taxon>
        <taxon>50 kb inversion clade</taxon>
        <taxon>NPAAA clade</taxon>
        <taxon>indigoferoid/millettioid clade</taxon>
        <taxon>Phaseoleae</taxon>
        <taxon>Vigna</taxon>
    </lineage>
</organism>